<organism evidence="14 15">
    <name type="scientific">Amycolatopsis deserti</name>
    <dbReference type="NCBI Taxonomy" id="185696"/>
    <lineage>
        <taxon>Bacteria</taxon>
        <taxon>Bacillati</taxon>
        <taxon>Actinomycetota</taxon>
        <taxon>Actinomycetes</taxon>
        <taxon>Pseudonocardiales</taxon>
        <taxon>Pseudonocardiaceae</taxon>
        <taxon>Amycolatopsis</taxon>
    </lineage>
</organism>
<feature type="active site" description="Proton acceptor" evidence="12">
    <location>
        <position position="241"/>
    </location>
</feature>
<feature type="binding site" evidence="12">
    <location>
        <position position="280"/>
    </location>
    <ligand>
        <name>K(+)</name>
        <dbReference type="ChEBI" id="CHEBI:29103"/>
    </ligand>
</feature>
<dbReference type="InterPro" id="IPR029056">
    <property type="entry name" value="Ribokinase-like"/>
</dbReference>
<evidence type="ECO:0000256" key="9">
    <source>
        <dbReference type="ARBA" id="ARBA00022842"/>
    </source>
</evidence>
<keyword evidence="9 12" id="KW-0460">Magnesium</keyword>
<comment type="pathway">
    <text evidence="12">Carbohydrate metabolism; D-ribose degradation; D-ribose 5-phosphate from beta-D-ribopyranose: step 2/2.</text>
</comment>
<evidence type="ECO:0000256" key="4">
    <source>
        <dbReference type="ARBA" id="ARBA00022679"/>
    </source>
</evidence>
<dbReference type="InterPro" id="IPR011877">
    <property type="entry name" value="Ribokinase"/>
</dbReference>
<dbReference type="PRINTS" id="PR00990">
    <property type="entry name" value="RIBOKINASE"/>
</dbReference>
<proteinExistence type="inferred from homology"/>
<dbReference type="InterPro" id="IPR011611">
    <property type="entry name" value="PfkB_dom"/>
</dbReference>
<reference evidence="15" key="1">
    <citation type="journal article" date="2019" name="Int. J. Syst. Evol. Microbiol.">
        <title>The Global Catalogue of Microorganisms (GCM) 10K type strain sequencing project: providing services to taxonomists for standard genome sequencing and annotation.</title>
        <authorList>
            <consortium name="The Broad Institute Genomics Platform"/>
            <consortium name="The Broad Institute Genome Sequencing Center for Infectious Disease"/>
            <person name="Wu L."/>
            <person name="Ma J."/>
        </authorList>
    </citation>
    <scope>NUCLEOTIDE SEQUENCE [LARGE SCALE GENOMIC DNA]</scope>
    <source>
        <strain evidence="15">CGMCC 4.7677</strain>
    </source>
</reference>
<dbReference type="Gene3D" id="3.40.1190.20">
    <property type="match status" value="1"/>
</dbReference>
<feature type="binding site" evidence="12">
    <location>
        <position position="235"/>
    </location>
    <ligand>
        <name>K(+)</name>
        <dbReference type="ChEBI" id="CHEBI:29103"/>
    </ligand>
</feature>
<comment type="cofactor">
    <cofactor evidence="12">
        <name>Mg(2+)</name>
        <dbReference type="ChEBI" id="CHEBI:18420"/>
    </cofactor>
    <text evidence="12">Requires a divalent cation, most likely magnesium in vivo, as an electrophilic catalyst to aid phosphoryl group transfer. It is the chelate of the metal and the nucleotide that is the actual substrate.</text>
</comment>
<feature type="domain" description="Carbohydrate kinase PfkB" evidence="13">
    <location>
        <begin position="4"/>
        <end position="283"/>
    </location>
</feature>
<dbReference type="RefSeq" id="WP_191247128.1">
    <property type="nucleotide sequence ID" value="NZ_BNAU01000006.1"/>
</dbReference>
<comment type="caution">
    <text evidence="14">The sequence shown here is derived from an EMBL/GenBank/DDBJ whole genome shotgun (WGS) entry which is preliminary data.</text>
</comment>
<comment type="function">
    <text evidence="12">Catalyzes the phosphorylation of ribose at O-5 in a reaction requiring ATP and magnesium. The resulting D-ribose-5-phosphate can then be used either for sythesis of nucleotides, histidine, and tryptophan, or as a component of the pentose phosphate pathway.</text>
</comment>
<sequence length="290" mass="28478">MACDVLVVGSANADLVVPAERRPGPGETVLGGDTVVSPGGKGANTAVAAARLGAGVALLGAVGEDPYGDLLLDSLRDAGVRTDLVRRVARPTGIAYITVTPDGENSILVSPGANTALEPSVVDSALDGAKVVVASMEIPLATVERTVAAAAEKGVCSLLNLSPVAAVSAETLAALDVLLVNEHEAAWLLGDGVPPERLLDLGPSAAVVTLGARGALVLTGDGATEVAAPKVTPVDTTGAGDGFAGALAAAIAEGKHLETAARRAAQVAAISVTRPGAQPSYPTAAEVAGS</sequence>
<comment type="similarity">
    <text evidence="12">Belongs to the carbohydrate kinase PfkB family. Ribokinase subfamily.</text>
</comment>
<evidence type="ECO:0000256" key="10">
    <source>
        <dbReference type="ARBA" id="ARBA00022958"/>
    </source>
</evidence>
<evidence type="ECO:0000256" key="5">
    <source>
        <dbReference type="ARBA" id="ARBA00022723"/>
    </source>
</evidence>
<feature type="binding site" evidence="12">
    <location>
        <position position="137"/>
    </location>
    <ligand>
        <name>substrate</name>
    </ligand>
</feature>
<evidence type="ECO:0000313" key="15">
    <source>
        <dbReference type="Proteomes" id="UP000605897"/>
    </source>
</evidence>
<keyword evidence="12" id="KW-0963">Cytoplasm</keyword>
<keyword evidence="5 12" id="KW-0479">Metal-binding</keyword>
<dbReference type="HAMAP" id="MF_01987">
    <property type="entry name" value="Ribokinase"/>
    <property type="match status" value="1"/>
</dbReference>
<keyword evidence="8 12" id="KW-0067">ATP-binding</keyword>
<accession>A0ABQ3J8Q6</accession>
<keyword evidence="4 12" id="KW-0808">Transferase</keyword>
<dbReference type="SUPFAM" id="SSF53613">
    <property type="entry name" value="Ribokinase-like"/>
    <property type="match status" value="1"/>
</dbReference>
<dbReference type="EC" id="2.7.1.15" evidence="2 12"/>
<evidence type="ECO:0000313" key="14">
    <source>
        <dbReference type="EMBL" id="GHF10942.1"/>
    </source>
</evidence>
<comment type="similarity">
    <text evidence="1">Belongs to the carbohydrate kinase pfkB family.</text>
</comment>
<feature type="binding site" evidence="12">
    <location>
        <begin position="40"/>
        <end position="44"/>
    </location>
    <ligand>
        <name>substrate</name>
    </ligand>
</feature>
<keyword evidence="10 12" id="KW-0630">Potassium</keyword>
<evidence type="ECO:0000256" key="6">
    <source>
        <dbReference type="ARBA" id="ARBA00022741"/>
    </source>
</evidence>
<keyword evidence="7 12" id="KW-0418">Kinase</keyword>
<dbReference type="InterPro" id="IPR002139">
    <property type="entry name" value="Ribo/fructo_kinase"/>
</dbReference>
<dbReference type="PANTHER" id="PTHR10584">
    <property type="entry name" value="SUGAR KINASE"/>
    <property type="match status" value="1"/>
</dbReference>
<evidence type="ECO:0000259" key="13">
    <source>
        <dbReference type="Pfam" id="PF00294"/>
    </source>
</evidence>
<comment type="catalytic activity">
    <reaction evidence="12">
        <text>D-ribose + ATP = D-ribose 5-phosphate + ADP + H(+)</text>
        <dbReference type="Rhea" id="RHEA:13697"/>
        <dbReference type="ChEBI" id="CHEBI:15378"/>
        <dbReference type="ChEBI" id="CHEBI:30616"/>
        <dbReference type="ChEBI" id="CHEBI:47013"/>
        <dbReference type="ChEBI" id="CHEBI:78346"/>
        <dbReference type="ChEBI" id="CHEBI:456216"/>
        <dbReference type="EC" id="2.7.1.15"/>
    </reaction>
</comment>
<evidence type="ECO:0000256" key="11">
    <source>
        <dbReference type="ARBA" id="ARBA00023277"/>
    </source>
</evidence>
<gene>
    <name evidence="12 14" type="primary">rbsK</name>
    <name evidence="14" type="ORF">GCM10017786_50770</name>
</gene>
<feature type="binding site" evidence="12">
    <location>
        <position position="241"/>
    </location>
    <ligand>
        <name>substrate</name>
    </ligand>
</feature>
<dbReference type="CDD" id="cd01174">
    <property type="entry name" value="ribokinase"/>
    <property type="match status" value="1"/>
</dbReference>
<comment type="subcellular location">
    <subcellularLocation>
        <location evidence="12">Cytoplasm</location>
    </subcellularLocation>
</comment>
<dbReference type="Proteomes" id="UP000605897">
    <property type="component" value="Unassembled WGS sequence"/>
</dbReference>
<dbReference type="Pfam" id="PF00294">
    <property type="entry name" value="PfkB"/>
    <property type="match status" value="1"/>
</dbReference>
<keyword evidence="6 12" id="KW-0547">Nucleotide-binding</keyword>
<feature type="binding site" evidence="12">
    <location>
        <position position="181"/>
    </location>
    <ligand>
        <name>ATP</name>
        <dbReference type="ChEBI" id="CHEBI:30616"/>
    </ligand>
</feature>
<evidence type="ECO:0000256" key="3">
    <source>
        <dbReference type="ARBA" id="ARBA00016943"/>
    </source>
</evidence>
<name>A0ABQ3J8Q6_9PSEU</name>
<evidence type="ECO:0000256" key="1">
    <source>
        <dbReference type="ARBA" id="ARBA00005380"/>
    </source>
</evidence>
<feature type="binding site" evidence="12">
    <location>
        <begin position="12"/>
        <end position="14"/>
    </location>
    <ligand>
        <name>substrate</name>
    </ligand>
</feature>
<evidence type="ECO:0000256" key="2">
    <source>
        <dbReference type="ARBA" id="ARBA00012035"/>
    </source>
</evidence>
<feature type="binding site" evidence="12">
    <location>
        <position position="274"/>
    </location>
    <ligand>
        <name>K(+)</name>
        <dbReference type="ChEBI" id="CHEBI:29103"/>
    </ligand>
</feature>
<evidence type="ECO:0000256" key="7">
    <source>
        <dbReference type="ARBA" id="ARBA00022777"/>
    </source>
</evidence>
<comment type="activity regulation">
    <text evidence="12">Activated by a monovalent cation that binds near, but not in, the active site. The most likely occupant of the site in vivo is potassium. Ion binding induces a conformational change that may alter substrate affinity.</text>
</comment>
<dbReference type="PANTHER" id="PTHR10584:SF166">
    <property type="entry name" value="RIBOKINASE"/>
    <property type="match status" value="1"/>
</dbReference>
<comment type="caution">
    <text evidence="12">Lacks conserved residue(s) required for the propagation of feature annotation.</text>
</comment>
<dbReference type="EMBL" id="BNAU01000006">
    <property type="protein sequence ID" value="GHF10942.1"/>
    <property type="molecule type" value="Genomic_DNA"/>
</dbReference>
<keyword evidence="15" id="KW-1185">Reference proteome</keyword>
<feature type="binding site" evidence="12">
    <location>
        <position position="276"/>
    </location>
    <ligand>
        <name>K(+)</name>
        <dbReference type="ChEBI" id="CHEBI:29103"/>
    </ligand>
</feature>
<comment type="subunit">
    <text evidence="12">Homodimer.</text>
</comment>
<feature type="binding site" evidence="12">
    <location>
        <begin position="209"/>
        <end position="214"/>
    </location>
    <ligand>
        <name>ATP</name>
        <dbReference type="ChEBI" id="CHEBI:30616"/>
    </ligand>
</feature>
<protein>
    <recommendedName>
        <fullName evidence="3 12">Ribokinase</fullName>
        <shortName evidence="12">RK</shortName>
        <ecNumber evidence="2 12">2.7.1.15</ecNumber>
    </recommendedName>
</protein>
<dbReference type="InterPro" id="IPR002173">
    <property type="entry name" value="Carboh/pur_kinase_PfkB_CS"/>
</dbReference>
<evidence type="ECO:0000256" key="8">
    <source>
        <dbReference type="ARBA" id="ARBA00022840"/>
    </source>
</evidence>
<feature type="binding site" evidence="12">
    <location>
        <begin position="240"/>
        <end position="241"/>
    </location>
    <ligand>
        <name>ATP</name>
        <dbReference type="ChEBI" id="CHEBI:30616"/>
    </ligand>
</feature>
<dbReference type="PROSITE" id="PS00584">
    <property type="entry name" value="PFKB_KINASES_2"/>
    <property type="match status" value="1"/>
</dbReference>
<feature type="binding site" evidence="12">
    <location>
        <position position="271"/>
    </location>
    <ligand>
        <name>K(+)</name>
        <dbReference type="ChEBI" id="CHEBI:29103"/>
    </ligand>
</feature>
<feature type="binding site" evidence="12">
    <location>
        <position position="237"/>
    </location>
    <ligand>
        <name>K(+)</name>
        <dbReference type="ChEBI" id="CHEBI:29103"/>
    </ligand>
</feature>
<keyword evidence="11 12" id="KW-0119">Carbohydrate metabolism</keyword>
<evidence type="ECO:0000256" key="12">
    <source>
        <dbReference type="HAMAP-Rule" id="MF_01987"/>
    </source>
</evidence>